<evidence type="ECO:0000313" key="2">
    <source>
        <dbReference type="Proteomes" id="UP000492821"/>
    </source>
</evidence>
<dbReference type="AlphaFoldDB" id="A0A7E4VXP0"/>
<proteinExistence type="predicted"/>
<dbReference type="Proteomes" id="UP000492821">
    <property type="component" value="Unassembled WGS sequence"/>
</dbReference>
<organism evidence="2 3">
    <name type="scientific">Panagrellus redivivus</name>
    <name type="common">Microworm</name>
    <dbReference type="NCBI Taxonomy" id="6233"/>
    <lineage>
        <taxon>Eukaryota</taxon>
        <taxon>Metazoa</taxon>
        <taxon>Ecdysozoa</taxon>
        <taxon>Nematoda</taxon>
        <taxon>Chromadorea</taxon>
        <taxon>Rhabditida</taxon>
        <taxon>Tylenchina</taxon>
        <taxon>Panagrolaimomorpha</taxon>
        <taxon>Panagrolaimoidea</taxon>
        <taxon>Panagrolaimidae</taxon>
        <taxon>Panagrellus</taxon>
    </lineage>
</organism>
<reference evidence="2" key="1">
    <citation type="journal article" date="2013" name="Genetics">
        <title>The draft genome and transcriptome of Panagrellus redivivus are shaped by the harsh demands of a free-living lifestyle.</title>
        <authorList>
            <person name="Srinivasan J."/>
            <person name="Dillman A.R."/>
            <person name="Macchietto M.G."/>
            <person name="Heikkinen L."/>
            <person name="Lakso M."/>
            <person name="Fracchia K.M."/>
            <person name="Antoshechkin I."/>
            <person name="Mortazavi A."/>
            <person name="Wong G."/>
            <person name="Sternberg P.W."/>
        </authorList>
    </citation>
    <scope>NUCLEOTIDE SEQUENCE [LARGE SCALE GENOMIC DNA]</scope>
    <source>
        <strain evidence="2">MT8872</strain>
    </source>
</reference>
<dbReference type="WBParaSite" id="Pan_g4.t1">
    <property type="protein sequence ID" value="Pan_g4.t1"/>
    <property type="gene ID" value="Pan_g4"/>
</dbReference>
<reference evidence="3" key="2">
    <citation type="submission" date="2020-10" db="UniProtKB">
        <authorList>
            <consortium name="WormBaseParasite"/>
        </authorList>
    </citation>
    <scope>IDENTIFICATION</scope>
</reference>
<name>A0A7E4VXP0_PANRE</name>
<evidence type="ECO:0000313" key="3">
    <source>
        <dbReference type="WBParaSite" id="Pan_g4.t1"/>
    </source>
</evidence>
<keyword evidence="2" id="KW-1185">Reference proteome</keyword>
<protein>
    <submittedName>
        <fullName evidence="3">Uncharacterized protein</fullName>
    </submittedName>
</protein>
<feature type="region of interest" description="Disordered" evidence="1">
    <location>
        <begin position="68"/>
        <end position="91"/>
    </location>
</feature>
<accession>A0A7E4VXP0</accession>
<sequence length="216" mass="24732">MNKSTLQRHMQREIVKTIQDQQDWKPHRAKLCINEQEHTHVRIAQNVTMSHHHSCMLTLSQKAWRQHAESDKRSKTSLNIQRLNDPSEHEPSYALRKQDTTTPALQSITFKLHSDSQTDVPKVIKTNGAMSIRIQFIQDGLQVMTVIAVSCVLHRSTNRVIHWLGLYTRKTKNKSHCANAACPANALISFKQNHIRHCCHGCLAAVAPERVRTLQT</sequence>
<evidence type="ECO:0000256" key="1">
    <source>
        <dbReference type="SAM" id="MobiDB-lite"/>
    </source>
</evidence>